<reference evidence="2 3" key="1">
    <citation type="submission" date="2019-09" db="EMBL/GenBank/DDBJ databases">
        <title>Actinomadura physcomitrii sp. nov., a novel actinomycete isolated from moss [Physcomitrium sphaericum (Ludw) Fuernr].</title>
        <authorList>
            <person name="Zhuang X."/>
            <person name="Liu C."/>
        </authorList>
    </citation>
    <scope>NUCLEOTIDE SEQUENCE [LARGE SCALE GENOMIC DNA]</scope>
    <source>
        <strain evidence="2 3">HMC1</strain>
    </source>
</reference>
<evidence type="ECO:0000259" key="1">
    <source>
        <dbReference type="Pfam" id="PF08241"/>
    </source>
</evidence>
<keyword evidence="2" id="KW-0489">Methyltransferase</keyword>
<dbReference type="GO" id="GO:0008757">
    <property type="term" value="F:S-adenosylmethionine-dependent methyltransferase activity"/>
    <property type="evidence" value="ECO:0007669"/>
    <property type="project" value="InterPro"/>
</dbReference>
<organism evidence="2 3">
    <name type="scientific">Actinomadura rudentiformis</name>
    <dbReference type="NCBI Taxonomy" id="359158"/>
    <lineage>
        <taxon>Bacteria</taxon>
        <taxon>Bacillati</taxon>
        <taxon>Actinomycetota</taxon>
        <taxon>Actinomycetes</taxon>
        <taxon>Streptosporangiales</taxon>
        <taxon>Thermomonosporaceae</taxon>
        <taxon>Actinomadura</taxon>
    </lineage>
</organism>
<dbReference type="PANTHER" id="PTHR43861">
    <property type="entry name" value="TRANS-ACONITATE 2-METHYLTRANSFERASE-RELATED"/>
    <property type="match status" value="1"/>
</dbReference>
<dbReference type="InterPro" id="IPR029063">
    <property type="entry name" value="SAM-dependent_MTases_sf"/>
</dbReference>
<accession>A0A6H9YWX3</accession>
<evidence type="ECO:0000313" key="2">
    <source>
        <dbReference type="EMBL" id="KAB2351737.1"/>
    </source>
</evidence>
<proteinExistence type="predicted"/>
<keyword evidence="2" id="KW-0808">Transferase</keyword>
<dbReference type="GO" id="GO:0032259">
    <property type="term" value="P:methylation"/>
    <property type="evidence" value="ECO:0007669"/>
    <property type="project" value="UniProtKB-KW"/>
</dbReference>
<dbReference type="AlphaFoldDB" id="A0A6H9YWX3"/>
<dbReference type="RefSeq" id="WP_151558775.1">
    <property type="nucleotide sequence ID" value="NZ_WBMT01000002.1"/>
</dbReference>
<keyword evidence="3" id="KW-1185">Reference proteome</keyword>
<dbReference type="SUPFAM" id="SSF53335">
    <property type="entry name" value="S-adenosyl-L-methionine-dependent methyltransferases"/>
    <property type="match status" value="1"/>
</dbReference>
<sequence>MDTIEIQRVAEIEDDNWWYRERREIIARELRRLGAPGRAVDIGAAGGGNTRVLLDHGWRATAIDNTETAVDLCLAQGMDAYYADACFLPLPSGSFDLALALNVLEHIEDDATATAEITRVLRPGGTALVSVPCDMKLWSTHDVALGRIRRYTRRTLTDTLATAGLALDRVWSCNVVLRPFVRLRRHRMAHCEDMANVHPALNEGLSLLTSLERRLPLKSWPGVTLFARAHRPT</sequence>
<comment type="caution">
    <text evidence="2">The sequence shown here is derived from an EMBL/GenBank/DDBJ whole genome shotgun (WGS) entry which is preliminary data.</text>
</comment>
<gene>
    <name evidence="2" type="ORF">F8566_05865</name>
</gene>
<protein>
    <submittedName>
        <fullName evidence="2">Class I SAM-dependent methyltransferase</fullName>
    </submittedName>
</protein>
<name>A0A6H9YWX3_9ACTN</name>
<dbReference type="CDD" id="cd02440">
    <property type="entry name" value="AdoMet_MTases"/>
    <property type="match status" value="1"/>
</dbReference>
<dbReference type="OrthoDB" id="9810247at2"/>
<feature type="domain" description="Methyltransferase type 11" evidence="1">
    <location>
        <begin position="40"/>
        <end position="128"/>
    </location>
</feature>
<dbReference type="EMBL" id="WBMT01000002">
    <property type="protein sequence ID" value="KAB2351737.1"/>
    <property type="molecule type" value="Genomic_DNA"/>
</dbReference>
<dbReference type="Proteomes" id="UP000468735">
    <property type="component" value="Unassembled WGS sequence"/>
</dbReference>
<evidence type="ECO:0000313" key="3">
    <source>
        <dbReference type="Proteomes" id="UP000468735"/>
    </source>
</evidence>
<dbReference type="Pfam" id="PF08241">
    <property type="entry name" value="Methyltransf_11"/>
    <property type="match status" value="1"/>
</dbReference>
<dbReference type="InterPro" id="IPR013216">
    <property type="entry name" value="Methyltransf_11"/>
</dbReference>
<dbReference type="Gene3D" id="3.40.50.150">
    <property type="entry name" value="Vaccinia Virus protein VP39"/>
    <property type="match status" value="1"/>
</dbReference>